<protein>
    <recommendedName>
        <fullName evidence="3">DUF1833 domain-containing protein</fullName>
    </recommendedName>
</protein>
<dbReference type="Proteomes" id="UP000243426">
    <property type="component" value="Chromosome I"/>
</dbReference>
<dbReference type="STRING" id="797277.SAMN05216198_1043"/>
<proteinExistence type="predicted"/>
<dbReference type="OrthoDB" id="8690039at2"/>
<dbReference type="InterPro" id="IPR014974">
    <property type="entry name" value="DUF1833"/>
</dbReference>
<gene>
    <name evidence="1" type="ORF">SAMN05216198_1043</name>
</gene>
<dbReference type="RefSeq" id="WP_090272351.1">
    <property type="nucleotide sequence ID" value="NZ_LT629748.1"/>
</dbReference>
<dbReference type="EMBL" id="LT629748">
    <property type="protein sequence ID" value="SDS04025.1"/>
    <property type="molecule type" value="Genomic_DNA"/>
</dbReference>
<name>A0A1H1NZ25_9GAMM</name>
<sequence length="162" mass="17774">MATPLDTIYASGGEALIVSHELQCDAWPGPIRLVDEYEDLVLGLEDGTAALFEGSGIDFALPKTNASGQQTMRFAIDNVRGEAQQLIDLAIEAGARVVMIARKYAGDDLSAPLERPMRFTVHSSAMAMNTVRLEAGFFDMLGRRWPIHFYTADEFPGVTYMV</sequence>
<dbReference type="AlphaFoldDB" id="A0A1H1NZ25"/>
<reference evidence="2" key="1">
    <citation type="submission" date="2016-10" db="EMBL/GenBank/DDBJ databases">
        <authorList>
            <person name="Varghese N."/>
            <person name="Submissions S."/>
        </authorList>
    </citation>
    <scope>NUCLEOTIDE SEQUENCE [LARGE SCALE GENOMIC DNA]</scope>
    <source>
        <strain evidence="2">2SM5</strain>
    </source>
</reference>
<evidence type="ECO:0000313" key="1">
    <source>
        <dbReference type="EMBL" id="SDS04025.1"/>
    </source>
</evidence>
<keyword evidence="2" id="KW-1185">Reference proteome</keyword>
<accession>A0A1H1NZ25</accession>
<evidence type="ECO:0008006" key="3">
    <source>
        <dbReference type="Google" id="ProtNLM"/>
    </source>
</evidence>
<evidence type="ECO:0000313" key="2">
    <source>
        <dbReference type="Proteomes" id="UP000243426"/>
    </source>
</evidence>
<dbReference type="Pfam" id="PF08875">
    <property type="entry name" value="DUF1833"/>
    <property type="match status" value="1"/>
</dbReference>
<organism evidence="1 2">
    <name type="scientific">Halopseudomonas litoralis</name>
    <dbReference type="NCBI Taxonomy" id="797277"/>
    <lineage>
        <taxon>Bacteria</taxon>
        <taxon>Pseudomonadati</taxon>
        <taxon>Pseudomonadota</taxon>
        <taxon>Gammaproteobacteria</taxon>
        <taxon>Pseudomonadales</taxon>
        <taxon>Pseudomonadaceae</taxon>
        <taxon>Halopseudomonas</taxon>
    </lineage>
</organism>